<dbReference type="Proteomes" id="UP001432062">
    <property type="component" value="Chromosome"/>
</dbReference>
<evidence type="ECO:0008006" key="3">
    <source>
        <dbReference type="Google" id="ProtNLM"/>
    </source>
</evidence>
<dbReference type="EMBL" id="CP109441">
    <property type="protein sequence ID" value="WUV47062.1"/>
    <property type="molecule type" value="Genomic_DNA"/>
</dbReference>
<sequence length="51" mass="5266">MAENVVVPDSEPFARRTLLKAGAAATVAAIAIATPARPRRGSDIPPRRGLG</sequence>
<accession>A0ABZ1YYV9</accession>
<reference evidence="1" key="1">
    <citation type="submission" date="2022-10" db="EMBL/GenBank/DDBJ databases">
        <title>The complete genomes of actinobacterial strains from the NBC collection.</title>
        <authorList>
            <person name="Joergensen T.S."/>
            <person name="Alvarez Arevalo M."/>
            <person name="Sterndorff E.B."/>
            <person name="Faurdal D."/>
            <person name="Vuksanovic O."/>
            <person name="Mourched A.-S."/>
            <person name="Charusanti P."/>
            <person name="Shaw S."/>
            <person name="Blin K."/>
            <person name="Weber T."/>
        </authorList>
    </citation>
    <scope>NUCLEOTIDE SEQUENCE</scope>
    <source>
        <strain evidence="1">NBC_01482</strain>
    </source>
</reference>
<evidence type="ECO:0000313" key="1">
    <source>
        <dbReference type="EMBL" id="WUV47062.1"/>
    </source>
</evidence>
<dbReference type="RefSeq" id="WP_327099959.1">
    <property type="nucleotide sequence ID" value="NZ_CP109149.1"/>
</dbReference>
<gene>
    <name evidence="1" type="ORF">OG563_02060</name>
</gene>
<protein>
    <recommendedName>
        <fullName evidence="3">Twin-arginine translocation signal domain-containing protein</fullName>
    </recommendedName>
</protein>
<evidence type="ECO:0000313" key="2">
    <source>
        <dbReference type="Proteomes" id="UP001432062"/>
    </source>
</evidence>
<keyword evidence="2" id="KW-1185">Reference proteome</keyword>
<name>A0ABZ1YYV9_9NOCA</name>
<organism evidence="1 2">
    <name type="scientific">Nocardia vinacea</name>
    <dbReference type="NCBI Taxonomy" id="96468"/>
    <lineage>
        <taxon>Bacteria</taxon>
        <taxon>Bacillati</taxon>
        <taxon>Actinomycetota</taxon>
        <taxon>Actinomycetes</taxon>
        <taxon>Mycobacteriales</taxon>
        <taxon>Nocardiaceae</taxon>
        <taxon>Nocardia</taxon>
    </lineage>
</organism>
<proteinExistence type="predicted"/>